<reference evidence="1 2" key="1">
    <citation type="journal article" date="2012" name="BMC Genomics">
        <title>Comparative genomic analysis of human infective Trypanosoma cruzi lineages with the bat-restricted subspecies T. cruzi marinkellei.</title>
        <authorList>
            <person name="Franzen O."/>
            <person name="Talavera-Lopez C."/>
            <person name="Ochaya S."/>
            <person name="Butler C.E."/>
            <person name="Messenger L.A."/>
            <person name="Lewis M.D."/>
            <person name="Llewellyn M.S."/>
            <person name="Marinkelle C.J."/>
            <person name="Tyler K.M."/>
            <person name="Miles M.A."/>
            <person name="Andersson B."/>
        </authorList>
    </citation>
    <scope>NUCLEOTIDE SEQUENCE [LARGE SCALE GENOMIC DNA]</scope>
    <source>
        <strain evidence="1 2">B7</strain>
    </source>
</reference>
<organism evidence="1 2">
    <name type="scientific">Trypanosoma cruzi marinkellei</name>
    <dbReference type="NCBI Taxonomy" id="85056"/>
    <lineage>
        <taxon>Eukaryota</taxon>
        <taxon>Discoba</taxon>
        <taxon>Euglenozoa</taxon>
        <taxon>Kinetoplastea</taxon>
        <taxon>Metakinetoplastina</taxon>
        <taxon>Trypanosomatida</taxon>
        <taxon>Trypanosomatidae</taxon>
        <taxon>Trypanosoma</taxon>
        <taxon>Schizotrypanum</taxon>
    </lineage>
</organism>
<proteinExistence type="predicted"/>
<sequence>MEGTSSLPASCVRQGMIIPSSRLHCRRLNCSPLAECHGDRNAIGSERMDVVSYYPVARYGHSLTEVQQDVLLLFGGVSEAKEYLNDAWILRLYDAEIKFFQLEVVGDVPSGRFGHSAHRMLDGRGVIMFGGSNNRESFNDLYVTSLNEWTKSHQAVFQRVDVHSPPLDSILPVVDSSPWNVATTITTTTAVAMANTTRESSSLGWPSPRRSHALVPMAEGKAILFGGHGIVSFNDVWVLDENALQWRRVETRRTDPQGSLMEIPAPRYCHSAVVYPDPTLSAHGRSDAPMSRTTTSISDAEMGRSLYVFGGVLFSPVGDNTLWELNLSTFIWRRVKVWGSVVPPPRFGHTACILSHYMVVFGGTDKFQSGSTPGDCFIYNFCSCEWSLLSRDSPDSSIGIPLLPVQTSEDEAWETERTSQLNDAALSHLPAALLQGCQSLLAKRTSSFMPPGRRSHAAARSSRGKIIIFGGWDGNRIDGDCFQLILAPSTLREWSYDFLAGARRRCR</sequence>
<protein>
    <submittedName>
        <fullName evidence="1">Uncharacterized protein</fullName>
    </submittedName>
</protein>
<dbReference type="PANTHER" id="PTHR23244">
    <property type="entry name" value="KELCH REPEAT DOMAIN"/>
    <property type="match status" value="1"/>
</dbReference>
<name>K2NJ48_TRYCR</name>
<evidence type="ECO:0000313" key="2">
    <source>
        <dbReference type="Proteomes" id="UP000007350"/>
    </source>
</evidence>
<dbReference type="PANTHER" id="PTHR23244:SF471">
    <property type="entry name" value="GUANINE NUCLEOTIDE-BINDING PROTEIN SUBUNIT BETA 1-RELATED"/>
    <property type="match status" value="1"/>
</dbReference>
<comment type="caution">
    <text evidence="1">The sequence shown here is derived from an EMBL/GenBank/DDBJ whole genome shotgun (WGS) entry which is preliminary data.</text>
</comment>
<accession>K2NJ48</accession>
<dbReference type="Gene3D" id="2.120.10.80">
    <property type="entry name" value="Kelch-type beta propeller"/>
    <property type="match status" value="3"/>
</dbReference>
<gene>
    <name evidence="1" type="ORF">MOQ_000349</name>
</gene>
<dbReference type="Proteomes" id="UP000007350">
    <property type="component" value="Unassembled WGS sequence"/>
</dbReference>
<dbReference type="Pfam" id="PF24681">
    <property type="entry name" value="Kelch_KLHDC2_KLHL20_DRC7"/>
    <property type="match status" value="2"/>
</dbReference>
<dbReference type="InterPro" id="IPR015915">
    <property type="entry name" value="Kelch-typ_b-propeller"/>
</dbReference>
<dbReference type="OrthoDB" id="10251809at2759"/>
<evidence type="ECO:0000313" key="1">
    <source>
        <dbReference type="EMBL" id="EKF39425.1"/>
    </source>
</evidence>
<dbReference type="SUPFAM" id="SSF117281">
    <property type="entry name" value="Kelch motif"/>
    <property type="match status" value="1"/>
</dbReference>
<keyword evidence="2" id="KW-1185">Reference proteome</keyword>
<dbReference type="AlphaFoldDB" id="K2NJ48"/>
<dbReference type="EMBL" id="AHKC01001237">
    <property type="protein sequence ID" value="EKF39425.1"/>
    <property type="molecule type" value="Genomic_DNA"/>
</dbReference>